<keyword evidence="1" id="KW-1133">Transmembrane helix</keyword>
<dbReference type="PATRIC" id="fig|1278073.3.peg.5562"/>
<dbReference type="RefSeq" id="WP_015351018.1">
    <property type="nucleotide sequence ID" value="NC_020126.1"/>
</dbReference>
<keyword evidence="1" id="KW-0472">Membrane</keyword>
<feature type="domain" description="CHAT" evidence="2">
    <location>
        <begin position="845"/>
        <end position="986"/>
    </location>
</feature>
<protein>
    <recommendedName>
        <fullName evidence="2">CHAT domain-containing protein</fullName>
    </recommendedName>
</protein>
<dbReference type="AlphaFoldDB" id="L7UGS4"/>
<dbReference type="STRING" id="1278073.MYSTI_05484"/>
<organism evidence="3 4">
    <name type="scientific">Myxococcus stipitatus (strain DSM 14675 / JCM 12634 / Mx s8)</name>
    <dbReference type="NCBI Taxonomy" id="1278073"/>
    <lineage>
        <taxon>Bacteria</taxon>
        <taxon>Pseudomonadati</taxon>
        <taxon>Myxococcota</taxon>
        <taxon>Myxococcia</taxon>
        <taxon>Myxococcales</taxon>
        <taxon>Cystobacterineae</taxon>
        <taxon>Myxococcaceae</taxon>
        <taxon>Myxococcus</taxon>
    </lineage>
</organism>
<dbReference type="OrthoDB" id="5526017at2"/>
<keyword evidence="1" id="KW-0812">Transmembrane</keyword>
<name>L7UGS4_MYXSD</name>
<accession>L7UGS4</accession>
<gene>
    <name evidence="3" type="ordered locus">MYSTI_05484</name>
</gene>
<dbReference type="InterPro" id="IPR024983">
    <property type="entry name" value="CHAT_dom"/>
</dbReference>
<keyword evidence="4" id="KW-1185">Reference proteome</keyword>
<evidence type="ECO:0000256" key="1">
    <source>
        <dbReference type="SAM" id="Phobius"/>
    </source>
</evidence>
<proteinExistence type="predicted"/>
<evidence type="ECO:0000313" key="3">
    <source>
        <dbReference type="EMBL" id="AGC46762.1"/>
    </source>
</evidence>
<dbReference type="KEGG" id="msd:MYSTI_05484"/>
<dbReference type="Pfam" id="PF12770">
    <property type="entry name" value="CHAT"/>
    <property type="match status" value="1"/>
</dbReference>
<dbReference type="Gene3D" id="1.25.40.10">
    <property type="entry name" value="Tetratricopeptide repeat domain"/>
    <property type="match status" value="2"/>
</dbReference>
<dbReference type="eggNOG" id="COG4995">
    <property type="taxonomic scope" value="Bacteria"/>
</dbReference>
<feature type="transmembrane region" description="Helical" evidence="1">
    <location>
        <begin position="84"/>
        <end position="101"/>
    </location>
</feature>
<evidence type="ECO:0000313" key="4">
    <source>
        <dbReference type="Proteomes" id="UP000011131"/>
    </source>
</evidence>
<sequence length="1000" mass="109598">MNSACNDLQRFLDGQMNAGEQGRFREHLGRCLHCEAGFLEGIQLELLAHKALTPEVNRAEDLSPPRPPPPEPGGWKSLLRRRGGLVLLVAGLALSLLVPSLEHAGVDSMSWLVNEGSRVLEARVTYPSVDSHYRPFVPNRGGAVSAPGVEMVPIQELSKLEARGDLHGIATAYLLRGAPRQAEAFLKRLPAAADRDSDLALLALEDARQGGGPVDMHSARLEEALVLLEGVLRAAPRHPQALWNRALVLGELGLSLQAADSFSEVAKLGETGWSAEAEARARTLREETLLRGRQWKAALASTRDLLTDPAAPVPLELAREHPGIVRLGFYDAVRAATTRAEVLRLQPLARALDERYGGQVLQRWVSQVAERDFARRAPLAREYARMVLGTLPPSGEVMARLRDSGEEDLYLGALVRAAAGRHPADVATLVRLGRASEDPWMQLLVEVEQAKVEQREGRWWAAEKRLLVSLETCQKQRVVYRCLSLERALADLYLELHRPAEAFQHAWSGWGRAREALEWQYEQGFLQLLADVARYQHSFTSARAYLGESLLRMPEDCAQRTHVHSNIALLEWQRFRPKAARESLERALECERPLGLTGALTLSEMARSVPSGNDAQVLRRALADLRRGGVSPGREALLLSIEGQFVMEASRDAGHSLIHRSLALAEQEPDGVDARKALAFGYSALISEAGREGDWHEALRLMGQELLLEPVPTHCLLAVSLQHERTLVLVRSATGELKGVFSTDRQEPLHDDASGLVPAELLKELTGCAHVDVLTRPPVHGLTGLLPDFLAWSYRVGRGVQPPAVVGGRSSHLVITEVSSPPSLRLQKLGALTPPRVPDPWRVELRGSEATPSRVLSEMTEASEVELHTHGLYSASMSDASMVVLAPDSDGSFALTADKVRQTRLSRAPLVLLAACGAARTAPFPHESFSLPMAFISAGASAVLASSVEIPDTAGAFFEKVRERIRAGTRPSVALRDSRASWREAHPEDARWLSHVLLFE</sequence>
<reference evidence="3 4" key="1">
    <citation type="journal article" date="2013" name="Genome Announc.">
        <title>Complete genome sequence of Myxococcus stipitatus strain DSM 14675, a fruiting myxobacterium.</title>
        <authorList>
            <person name="Huntley S."/>
            <person name="Kneip S."/>
            <person name="Treuner-Lange A."/>
            <person name="Sogaard-Andersen L."/>
        </authorList>
    </citation>
    <scope>NUCLEOTIDE SEQUENCE [LARGE SCALE GENOMIC DNA]</scope>
    <source>
        <strain evidence="4">DSM 14675 / JCM 12634 / Mx s8</strain>
    </source>
</reference>
<dbReference type="SUPFAM" id="SSF48452">
    <property type="entry name" value="TPR-like"/>
    <property type="match status" value="1"/>
</dbReference>
<evidence type="ECO:0000259" key="2">
    <source>
        <dbReference type="Pfam" id="PF12770"/>
    </source>
</evidence>
<dbReference type="HOGENOM" id="CLU_318275_0_0_7"/>
<dbReference type="EMBL" id="CP004025">
    <property type="protein sequence ID" value="AGC46762.1"/>
    <property type="molecule type" value="Genomic_DNA"/>
</dbReference>
<dbReference type="Proteomes" id="UP000011131">
    <property type="component" value="Chromosome"/>
</dbReference>
<dbReference type="InterPro" id="IPR011990">
    <property type="entry name" value="TPR-like_helical_dom_sf"/>
</dbReference>